<dbReference type="GO" id="GO:0003676">
    <property type="term" value="F:nucleic acid binding"/>
    <property type="evidence" value="ECO:0007669"/>
    <property type="project" value="InterPro"/>
</dbReference>
<dbReference type="CDD" id="cd09272">
    <property type="entry name" value="RNase_HI_RT_Ty1"/>
    <property type="match status" value="1"/>
</dbReference>
<dbReference type="Proteomes" id="UP000479000">
    <property type="component" value="Unassembled WGS sequence"/>
</dbReference>
<dbReference type="PANTHER" id="PTHR11439">
    <property type="entry name" value="GAG-POL-RELATED RETROTRANSPOSON"/>
    <property type="match status" value="1"/>
</dbReference>
<dbReference type="GO" id="GO:0071897">
    <property type="term" value="P:DNA biosynthetic process"/>
    <property type="evidence" value="ECO:0007669"/>
    <property type="project" value="UniProtKB-ARBA"/>
</dbReference>
<dbReference type="SUPFAM" id="SSF56672">
    <property type="entry name" value="DNA/RNA polymerases"/>
    <property type="match status" value="1"/>
</dbReference>
<dbReference type="GO" id="GO:0042575">
    <property type="term" value="C:DNA polymerase complex"/>
    <property type="evidence" value="ECO:0007669"/>
    <property type="project" value="UniProtKB-ARBA"/>
</dbReference>
<reference evidence="3 4" key="1">
    <citation type="submission" date="2020-02" db="EMBL/GenBank/DDBJ databases">
        <authorList>
            <person name="Ferguson B K."/>
        </authorList>
    </citation>
    <scope>NUCLEOTIDE SEQUENCE [LARGE SCALE GENOMIC DNA]</scope>
</reference>
<sequence>MSSNDDVRDHVSSFFDTVDKLLDMEIKINDDLLTIMLLYSLPEEFENFRCAIESRDDLPKPETLRTKIIEEADARKNNGSEFVNKKFDAYLKDCGIARRLSVPHTPQQNGLAERMNRTIMNMVRCFLIESQLPVSFWAEAASTAVYIKNRCPAAGINGKIPYKQWYKKTPTAVYFRRFGSKGFMQNKPAKSKLEPKSVEVILVGYSTTSKAYRVWCPSERKTYVARDIQFIKEEPIGKYREAIPKDFFEDQWFDVEITNEQNSTTERRRIEPEQPEQTIEDHAEEADDWEEDEETEEINADTRGNCESPEPSMVGNRMKRGRGRPRLLRTGSRGRPRKIYTMVPENEEIAGVVEISVKQALSSAQSDEWRAAIRKEFNSLLQNGTWVMEKRPKDKNVVGCRLILCNKFKANGELDRRKARLVARGFTQEYGVDYNETYAPVSRLSSLHMIMALAVQHDMEIIQMDVETAYLNGELEETIFMEAPECLEEILNDIVKEEKGKIKDSAEKMLKHLQTGKTVCRLKKSLYGLKQSGRQWYKKLDEKLKQLGMETTSADPCVYILDKVNYLSQFNTKYDEATWKAAKHVLQYLKGTEDLKLVFKNDGKPLTGYVDSDWGNCPNDRRSYSGCLFNMSGSAISWMARKQRTVALSSTEAEYLGLSEAAKEAVYLKNFLTSVGFPPRDRIRIYNDNQGALQLVKNPTYHARTKHIDVRQQFIRQVTERE</sequence>
<protein>
    <recommendedName>
        <fullName evidence="2">Integrase catalytic domain-containing protein</fullName>
    </recommendedName>
</protein>
<evidence type="ECO:0000313" key="3">
    <source>
        <dbReference type="EMBL" id="CAB0004910.1"/>
    </source>
</evidence>
<accession>A0A6H5GPC7</accession>
<evidence type="ECO:0000256" key="1">
    <source>
        <dbReference type="SAM" id="MobiDB-lite"/>
    </source>
</evidence>
<name>A0A6H5GPC7_9HEMI</name>
<gene>
    <name evidence="3" type="ORF">NTEN_LOCUS10387</name>
</gene>
<dbReference type="Pfam" id="PF07727">
    <property type="entry name" value="RVT_2"/>
    <property type="match status" value="1"/>
</dbReference>
<feature type="compositionally biased region" description="Acidic residues" evidence="1">
    <location>
        <begin position="282"/>
        <end position="299"/>
    </location>
</feature>
<dbReference type="SUPFAM" id="SSF53098">
    <property type="entry name" value="Ribonuclease H-like"/>
    <property type="match status" value="1"/>
</dbReference>
<dbReference type="EMBL" id="CADCXU010015544">
    <property type="protein sequence ID" value="CAB0004910.1"/>
    <property type="molecule type" value="Genomic_DNA"/>
</dbReference>
<dbReference type="InterPro" id="IPR012337">
    <property type="entry name" value="RNaseH-like_sf"/>
</dbReference>
<dbReference type="InterPro" id="IPR057670">
    <property type="entry name" value="SH3_retrovirus"/>
</dbReference>
<feature type="region of interest" description="Disordered" evidence="1">
    <location>
        <begin position="261"/>
        <end position="331"/>
    </location>
</feature>
<dbReference type="InterPro" id="IPR036397">
    <property type="entry name" value="RNaseH_sf"/>
</dbReference>
<evidence type="ECO:0000259" key="2">
    <source>
        <dbReference type="PROSITE" id="PS50994"/>
    </source>
</evidence>
<dbReference type="Pfam" id="PF25597">
    <property type="entry name" value="SH3_retrovirus"/>
    <property type="match status" value="1"/>
</dbReference>
<dbReference type="GO" id="GO:0015074">
    <property type="term" value="P:DNA integration"/>
    <property type="evidence" value="ECO:0007669"/>
    <property type="project" value="InterPro"/>
</dbReference>
<dbReference type="InterPro" id="IPR043502">
    <property type="entry name" value="DNA/RNA_pol_sf"/>
</dbReference>
<organism evidence="3 4">
    <name type="scientific">Nesidiocoris tenuis</name>
    <dbReference type="NCBI Taxonomy" id="355587"/>
    <lineage>
        <taxon>Eukaryota</taxon>
        <taxon>Metazoa</taxon>
        <taxon>Ecdysozoa</taxon>
        <taxon>Arthropoda</taxon>
        <taxon>Hexapoda</taxon>
        <taxon>Insecta</taxon>
        <taxon>Pterygota</taxon>
        <taxon>Neoptera</taxon>
        <taxon>Paraneoptera</taxon>
        <taxon>Hemiptera</taxon>
        <taxon>Heteroptera</taxon>
        <taxon>Panheteroptera</taxon>
        <taxon>Cimicomorpha</taxon>
        <taxon>Miridae</taxon>
        <taxon>Dicyphina</taxon>
        <taxon>Nesidiocoris</taxon>
    </lineage>
</organism>
<dbReference type="AlphaFoldDB" id="A0A6H5GPC7"/>
<dbReference type="Gene3D" id="3.30.420.10">
    <property type="entry name" value="Ribonuclease H-like superfamily/Ribonuclease H"/>
    <property type="match status" value="1"/>
</dbReference>
<dbReference type="InterPro" id="IPR001584">
    <property type="entry name" value="Integrase_cat-core"/>
</dbReference>
<dbReference type="PANTHER" id="PTHR11439:SF483">
    <property type="entry name" value="PEPTIDE SYNTHASE GLIP-LIKE, PUTATIVE (AFU_ORTHOLOGUE AFUA_3G12920)-RELATED"/>
    <property type="match status" value="1"/>
</dbReference>
<dbReference type="PROSITE" id="PS50994">
    <property type="entry name" value="INTEGRASE"/>
    <property type="match status" value="1"/>
</dbReference>
<dbReference type="OrthoDB" id="6628442at2759"/>
<dbReference type="InterPro" id="IPR013103">
    <property type="entry name" value="RVT_2"/>
</dbReference>
<feature type="compositionally biased region" description="Basic residues" evidence="1">
    <location>
        <begin position="317"/>
        <end position="331"/>
    </location>
</feature>
<feature type="domain" description="Integrase catalytic" evidence="2">
    <location>
        <begin position="77"/>
        <end position="169"/>
    </location>
</feature>
<evidence type="ECO:0000313" key="4">
    <source>
        <dbReference type="Proteomes" id="UP000479000"/>
    </source>
</evidence>
<proteinExistence type="predicted"/>
<dbReference type="Pfam" id="PF14223">
    <property type="entry name" value="Retrotran_gag_2"/>
    <property type="match status" value="1"/>
</dbReference>
<keyword evidence="4" id="KW-1185">Reference proteome</keyword>